<name>A0A1I5D1G8_9FLAO</name>
<evidence type="ECO:0000313" key="1">
    <source>
        <dbReference type="EMBL" id="SFN92993.1"/>
    </source>
</evidence>
<proteinExistence type="predicted"/>
<keyword evidence="2" id="KW-1185">Reference proteome</keyword>
<dbReference type="AlphaFoldDB" id="A0A1I5D1G8"/>
<protein>
    <submittedName>
        <fullName evidence="1">Uncharacterized protein</fullName>
    </submittedName>
</protein>
<gene>
    <name evidence="1" type="ORF">SAMN04487989_106154</name>
</gene>
<organism evidence="1 2">
    <name type="scientific">Bizionia echini</name>
    <dbReference type="NCBI Taxonomy" id="649333"/>
    <lineage>
        <taxon>Bacteria</taxon>
        <taxon>Pseudomonadati</taxon>
        <taxon>Bacteroidota</taxon>
        <taxon>Flavobacteriia</taxon>
        <taxon>Flavobacteriales</taxon>
        <taxon>Flavobacteriaceae</taxon>
        <taxon>Bizionia</taxon>
    </lineage>
</organism>
<dbReference type="STRING" id="649333.SAMN04487989_106154"/>
<dbReference type="Proteomes" id="UP000198705">
    <property type="component" value="Unassembled WGS sequence"/>
</dbReference>
<evidence type="ECO:0000313" key="2">
    <source>
        <dbReference type="Proteomes" id="UP000198705"/>
    </source>
</evidence>
<dbReference type="RefSeq" id="WP_092209427.1">
    <property type="nucleotide sequence ID" value="NZ_FOVN01000006.1"/>
</dbReference>
<dbReference type="EMBL" id="FOVN01000006">
    <property type="protein sequence ID" value="SFN92993.1"/>
    <property type="molecule type" value="Genomic_DNA"/>
</dbReference>
<sequence length="138" mass="15884">MTRKILTLVLLITFFNIGFGQNKSCTENFLISSKTINIPNSNLPEQLISWNFTKATNKDSLILELEIQPLNSCWNGLNGTKRSESIIHKINNLNQNSKGELAVSFKELNAKCFKWRTKIVDTLTNCKSYTEWQFFSFL</sequence>
<reference evidence="2" key="1">
    <citation type="submission" date="2016-10" db="EMBL/GenBank/DDBJ databases">
        <authorList>
            <person name="Varghese N."/>
            <person name="Submissions S."/>
        </authorList>
    </citation>
    <scope>NUCLEOTIDE SEQUENCE [LARGE SCALE GENOMIC DNA]</scope>
    <source>
        <strain evidence="2">DSM 23925</strain>
    </source>
</reference>
<dbReference type="OrthoDB" id="1447535at2"/>
<accession>A0A1I5D1G8</accession>